<dbReference type="Proteomes" id="UP000050761">
    <property type="component" value="Unassembled WGS sequence"/>
</dbReference>
<dbReference type="PANTHER" id="PTHR19446">
    <property type="entry name" value="REVERSE TRANSCRIPTASES"/>
    <property type="match status" value="1"/>
</dbReference>
<name>A0A183FZY8_HELPZ</name>
<dbReference type="AlphaFoldDB" id="A0A183FZY8"/>
<protein>
    <submittedName>
        <fullName evidence="3">Reverse transcriptase domain-containing protein</fullName>
    </submittedName>
</protein>
<evidence type="ECO:0000313" key="1">
    <source>
        <dbReference type="EMBL" id="VDO99400.1"/>
    </source>
</evidence>
<sequence length="228" mass="25465">MFKRDTHKPAPVRIPTFKSEELEYAIKSYDWNLLEDPSEDYDLLSKGLLKCASSSREAISPSASRLNAHAIKLLEQRRAVKLKQGSSIKSCKRDLCDQKAIMSALMDKDGTTQTSRRAMEAIVQEFYTDLFRSSTTVPKCLMPPAEEVPPILESEVAHAIRRMKPGTAPGPDGISADLLRAGGSALCSLLAKHFNHYLRLGRIPDSWKESKAVLIFKKGHEISAIRRQ</sequence>
<dbReference type="OrthoDB" id="5856459at2759"/>
<proteinExistence type="predicted"/>
<dbReference type="WBParaSite" id="HPBE_0001436301-mRNA-1">
    <property type="protein sequence ID" value="HPBE_0001436301-mRNA-1"/>
    <property type="gene ID" value="HPBE_0001436301"/>
</dbReference>
<organism evidence="2 3">
    <name type="scientific">Heligmosomoides polygyrus</name>
    <name type="common">Parasitic roundworm</name>
    <dbReference type="NCBI Taxonomy" id="6339"/>
    <lineage>
        <taxon>Eukaryota</taxon>
        <taxon>Metazoa</taxon>
        <taxon>Ecdysozoa</taxon>
        <taxon>Nematoda</taxon>
        <taxon>Chromadorea</taxon>
        <taxon>Rhabditida</taxon>
        <taxon>Rhabditina</taxon>
        <taxon>Rhabditomorpha</taxon>
        <taxon>Strongyloidea</taxon>
        <taxon>Heligmosomidae</taxon>
        <taxon>Heligmosomoides</taxon>
    </lineage>
</organism>
<accession>A0A183FZY8</accession>
<keyword evidence="2" id="KW-1185">Reference proteome</keyword>
<gene>
    <name evidence="1" type="ORF">HPBE_LOCUS14364</name>
</gene>
<evidence type="ECO:0000313" key="2">
    <source>
        <dbReference type="Proteomes" id="UP000050761"/>
    </source>
</evidence>
<accession>A0A3P7ZI93</accession>
<reference evidence="1 2" key="1">
    <citation type="submission" date="2018-11" db="EMBL/GenBank/DDBJ databases">
        <authorList>
            <consortium name="Pathogen Informatics"/>
        </authorList>
    </citation>
    <scope>NUCLEOTIDE SEQUENCE [LARGE SCALE GENOMIC DNA]</scope>
</reference>
<reference evidence="3" key="2">
    <citation type="submission" date="2019-09" db="UniProtKB">
        <authorList>
            <consortium name="WormBaseParasite"/>
        </authorList>
    </citation>
    <scope>IDENTIFICATION</scope>
</reference>
<dbReference type="EMBL" id="UZAH01028330">
    <property type="protein sequence ID" value="VDO99400.1"/>
    <property type="molecule type" value="Genomic_DNA"/>
</dbReference>
<evidence type="ECO:0000313" key="3">
    <source>
        <dbReference type="WBParaSite" id="HPBE_0001436301-mRNA-1"/>
    </source>
</evidence>